<feature type="domain" description="C2H2-type" evidence="14">
    <location>
        <begin position="492"/>
        <end position="519"/>
    </location>
</feature>
<dbReference type="SMART" id="SM00349">
    <property type="entry name" value="KRAB"/>
    <property type="match status" value="1"/>
</dbReference>
<sequence>MRHLCASLASRRRLLLQSWAVWAPFRLPQPAPDCESCVPGSRPAGSGSGAPAASGLKGLFSLSSSASRRLGSSPGRRLAELSMGPGVPAAGTCQASVTFKDVAIDFTPEEWRRLDASQKELYREVMLENYSNLVCLGLAASRPALISRLKQGKAPWAAKKHLQAGLWPDCETEIETKVSAIKLDISLNESSSEGITKHYSCVTKFGRVWQCSSSLGKQRNNKEEYVKPIKISRSKISSNVRSHECYEHDRSLSPSSILFQQRVSLGECSNQCDTQRNIFRVCSDPNMCNKIDSKKTLWKPNNCEKFVTHNSGLNEYDRIHAGEKLYEYKECEGALNQSSSLAVPQTIHTTEKIHKHNDYKNFPCISEFDERAIDDEKKTYQYNEYGKAFHQETEHTPSQRVHSEGTFYECIECGKVFAWNSRLALHRRIHTGEKPHECGECGKAFNQRIHLTQHQKIHTGEKPYECNECGKKFNQKIHLILHQRIHTGEKPYECNECGKAFRRGEQLTRHLVIHTGEKPFECNECGKAFCHRIQLSQHQRIHTGEKPFECNECGRDFSRSTYLTEHQRIHTGERPFECSECPKAFRCKRLLTQHQRIHTREKPYECSECGKTFCQKSGLNQHQKIHIGEKNLMNLINMGSS</sequence>
<keyword evidence="17" id="KW-1185">Reference proteome</keyword>
<dbReference type="AlphaFoldDB" id="A0A5F8HBY3"/>
<feature type="domain" description="C2H2-type" evidence="14">
    <location>
        <begin position="576"/>
        <end position="603"/>
    </location>
</feature>
<dbReference type="PROSITE" id="PS50157">
    <property type="entry name" value="ZINC_FINGER_C2H2_2"/>
    <property type="match status" value="8"/>
</dbReference>
<dbReference type="FunFam" id="3.30.160.60:FF:000200">
    <property type="entry name" value="zinc finger protein 510 isoform X2"/>
    <property type="match status" value="1"/>
</dbReference>
<evidence type="ECO:0000256" key="6">
    <source>
        <dbReference type="ARBA" id="ARBA00022771"/>
    </source>
</evidence>
<evidence type="ECO:0000256" key="11">
    <source>
        <dbReference type="ARBA" id="ARBA00023163"/>
    </source>
</evidence>
<dbReference type="GO" id="GO:0005634">
    <property type="term" value="C:nucleus"/>
    <property type="evidence" value="ECO:0000318"/>
    <property type="project" value="GO_Central"/>
</dbReference>
<evidence type="ECO:0000256" key="8">
    <source>
        <dbReference type="ARBA" id="ARBA00022843"/>
    </source>
</evidence>
<keyword evidence="7" id="KW-0862">Zinc</keyword>
<dbReference type="PANTHER" id="PTHR24381:SF435">
    <property type="entry name" value="ZINC FINGER PROTEIN 59"/>
    <property type="match status" value="1"/>
</dbReference>
<dbReference type="FunFam" id="3.30.160.60:FF:001498">
    <property type="entry name" value="Zinc finger protein 404"/>
    <property type="match status" value="1"/>
</dbReference>
<evidence type="ECO:0000313" key="16">
    <source>
        <dbReference type="Ensembl" id="ENSMODP00000057110.1"/>
    </source>
</evidence>
<feature type="domain" description="C2H2-type" evidence="14">
    <location>
        <begin position="548"/>
        <end position="575"/>
    </location>
</feature>
<comment type="similarity">
    <text evidence="2">Belongs to the krueppel C2H2-type zinc-finger protein family.</text>
</comment>
<dbReference type="PROSITE" id="PS00028">
    <property type="entry name" value="ZINC_FINGER_C2H2_1"/>
    <property type="match status" value="8"/>
</dbReference>
<evidence type="ECO:0000313" key="17">
    <source>
        <dbReference type="Proteomes" id="UP000002280"/>
    </source>
</evidence>
<keyword evidence="6 13" id="KW-0863">Zinc-finger</keyword>
<feature type="domain" description="KRAB" evidence="15">
    <location>
        <begin position="97"/>
        <end position="168"/>
    </location>
</feature>
<feature type="domain" description="C2H2-type" evidence="14">
    <location>
        <begin position="464"/>
        <end position="491"/>
    </location>
</feature>
<evidence type="ECO:0000256" key="7">
    <source>
        <dbReference type="ARBA" id="ARBA00022833"/>
    </source>
</evidence>
<dbReference type="InterPro" id="IPR036236">
    <property type="entry name" value="Znf_C2H2_sf"/>
</dbReference>
<dbReference type="Gene3D" id="6.10.140.140">
    <property type="match status" value="1"/>
</dbReference>
<feature type="domain" description="C2H2-type" evidence="14">
    <location>
        <begin position="436"/>
        <end position="463"/>
    </location>
</feature>
<dbReference type="FunFam" id="3.30.160.60:FF:000281">
    <property type="entry name" value="Zinc finger protein 558 isoform X1"/>
    <property type="match status" value="1"/>
</dbReference>
<dbReference type="FunFam" id="3.30.160.60:FF:002343">
    <property type="entry name" value="Zinc finger protein 33A"/>
    <property type="match status" value="2"/>
</dbReference>
<evidence type="ECO:0000256" key="5">
    <source>
        <dbReference type="ARBA" id="ARBA00022737"/>
    </source>
</evidence>
<dbReference type="Ensembl" id="ENSMODT00000071467.1">
    <property type="protein sequence ID" value="ENSMODP00000057110.1"/>
    <property type="gene ID" value="ENSMODG00000046367.1"/>
</dbReference>
<comment type="subcellular location">
    <subcellularLocation>
        <location evidence="1">Nucleus</location>
    </subcellularLocation>
</comment>
<dbReference type="InterPro" id="IPR036051">
    <property type="entry name" value="KRAB_dom_sf"/>
</dbReference>
<evidence type="ECO:0000256" key="2">
    <source>
        <dbReference type="ARBA" id="ARBA00006991"/>
    </source>
</evidence>
<keyword evidence="8" id="KW-0832">Ubl conjugation</keyword>
<dbReference type="InterPro" id="IPR001909">
    <property type="entry name" value="KRAB"/>
</dbReference>
<evidence type="ECO:0000256" key="4">
    <source>
        <dbReference type="ARBA" id="ARBA00022723"/>
    </source>
</evidence>
<dbReference type="Pfam" id="PF01352">
    <property type="entry name" value="KRAB"/>
    <property type="match status" value="1"/>
</dbReference>
<keyword evidence="10" id="KW-0238">DNA-binding</keyword>
<dbReference type="SUPFAM" id="SSF57667">
    <property type="entry name" value="beta-beta-alpha zinc fingers"/>
    <property type="match status" value="6"/>
</dbReference>
<feature type="domain" description="C2H2-type" evidence="14">
    <location>
        <begin position="408"/>
        <end position="435"/>
    </location>
</feature>
<dbReference type="InterPro" id="IPR013087">
    <property type="entry name" value="Znf_C2H2_type"/>
</dbReference>
<dbReference type="Bgee" id="ENSMODG00000046367">
    <property type="expression patterns" value="Expressed in spermatocyte and 20 other cell types or tissues"/>
</dbReference>
<reference evidence="16 17" key="1">
    <citation type="journal article" date="2007" name="Nature">
        <title>Genome of the marsupial Monodelphis domestica reveals innovation in non-coding sequences.</title>
        <authorList>
            <person name="Mikkelsen T.S."/>
            <person name="Wakefield M.J."/>
            <person name="Aken B."/>
            <person name="Amemiya C.T."/>
            <person name="Chang J.L."/>
            <person name="Duke S."/>
            <person name="Garber M."/>
            <person name="Gentles A.J."/>
            <person name="Goodstadt L."/>
            <person name="Heger A."/>
            <person name="Jurka J."/>
            <person name="Kamal M."/>
            <person name="Mauceli E."/>
            <person name="Searle S.M."/>
            <person name="Sharpe T."/>
            <person name="Baker M.L."/>
            <person name="Batzer M.A."/>
            <person name="Benos P.V."/>
            <person name="Belov K."/>
            <person name="Clamp M."/>
            <person name="Cook A."/>
            <person name="Cuff J."/>
            <person name="Das R."/>
            <person name="Davidow L."/>
            <person name="Deakin J.E."/>
            <person name="Fazzari M.J."/>
            <person name="Glass J.L."/>
            <person name="Grabherr M."/>
            <person name="Greally J.M."/>
            <person name="Gu W."/>
            <person name="Hore T.A."/>
            <person name="Huttley G.A."/>
            <person name="Kleber M."/>
            <person name="Jirtle R.L."/>
            <person name="Koina E."/>
            <person name="Lee J.T."/>
            <person name="Mahony S."/>
            <person name="Marra M.A."/>
            <person name="Miller R.D."/>
            <person name="Nicholls R.D."/>
            <person name="Oda M."/>
            <person name="Papenfuss A.T."/>
            <person name="Parra Z.E."/>
            <person name="Pollock D.D."/>
            <person name="Ray D.A."/>
            <person name="Schein J.E."/>
            <person name="Speed T.P."/>
            <person name="Thompson K."/>
            <person name="VandeBerg J.L."/>
            <person name="Wade C.M."/>
            <person name="Walker J.A."/>
            <person name="Waters P.D."/>
            <person name="Webber C."/>
            <person name="Weidman J.R."/>
            <person name="Xie X."/>
            <person name="Zody M.C."/>
            <person name="Baldwin J."/>
            <person name="Abdouelleil A."/>
            <person name="Abdulkadir J."/>
            <person name="Abebe A."/>
            <person name="Abera B."/>
            <person name="Abreu J."/>
            <person name="Acer S.C."/>
            <person name="Aftuck L."/>
            <person name="Alexander A."/>
            <person name="An P."/>
            <person name="Anderson E."/>
            <person name="Anderson S."/>
            <person name="Arachi H."/>
            <person name="Azer M."/>
            <person name="Bachantsang P."/>
            <person name="Barry A."/>
            <person name="Bayul T."/>
            <person name="Berlin A."/>
            <person name="Bessette D."/>
            <person name="Bloom T."/>
            <person name="Bloom T."/>
            <person name="Boguslavskiy L."/>
            <person name="Bonnet C."/>
            <person name="Boukhgalter B."/>
            <person name="Bourzgui I."/>
            <person name="Brown A."/>
            <person name="Cahill P."/>
            <person name="Channer S."/>
            <person name="Cheshatsang Y."/>
            <person name="Chuda L."/>
            <person name="Citroen M."/>
            <person name="Collymore A."/>
            <person name="Cooke P."/>
            <person name="Costello M."/>
            <person name="D'Aco K."/>
            <person name="Daza R."/>
            <person name="De Haan G."/>
            <person name="DeGray S."/>
            <person name="DeMaso C."/>
            <person name="Dhargay N."/>
            <person name="Dooley K."/>
            <person name="Dooley E."/>
            <person name="Doricent M."/>
            <person name="Dorje P."/>
            <person name="Dorjee K."/>
            <person name="Dupes A."/>
            <person name="Elong R."/>
            <person name="Falk J."/>
            <person name="Farina A."/>
            <person name="Faro S."/>
            <person name="Ferguson D."/>
            <person name="Fisher S."/>
            <person name="Foley C.D."/>
            <person name="Franke A."/>
            <person name="Friedrich D."/>
            <person name="Gadbois L."/>
            <person name="Gearin G."/>
            <person name="Gearin C.R."/>
            <person name="Giannoukos G."/>
            <person name="Goode T."/>
            <person name="Graham J."/>
            <person name="Grandbois E."/>
            <person name="Grewal S."/>
            <person name="Gyaltsen K."/>
            <person name="Hafez N."/>
            <person name="Hagos B."/>
            <person name="Hall J."/>
            <person name="Henson C."/>
            <person name="Hollinger A."/>
            <person name="Honan T."/>
            <person name="Huard M.D."/>
            <person name="Hughes L."/>
            <person name="Hurhula B."/>
            <person name="Husby M.E."/>
            <person name="Kamat A."/>
            <person name="Kanga B."/>
            <person name="Kashin S."/>
            <person name="Khazanovich D."/>
            <person name="Kisner P."/>
            <person name="Lance K."/>
            <person name="Lara M."/>
            <person name="Lee W."/>
            <person name="Lennon N."/>
            <person name="Letendre F."/>
            <person name="LeVine R."/>
            <person name="Lipovsky A."/>
            <person name="Liu X."/>
            <person name="Liu J."/>
            <person name="Liu S."/>
            <person name="Lokyitsang T."/>
            <person name="Lokyitsang Y."/>
            <person name="Lubonja R."/>
            <person name="Lui A."/>
            <person name="MacDonald P."/>
            <person name="Magnisalis V."/>
            <person name="Maru K."/>
            <person name="Matthews C."/>
            <person name="McCusker W."/>
            <person name="McDonough S."/>
            <person name="Mehta T."/>
            <person name="Meldrim J."/>
            <person name="Meneus L."/>
            <person name="Mihai O."/>
            <person name="Mihalev A."/>
            <person name="Mihova T."/>
            <person name="Mittelman R."/>
            <person name="Mlenga V."/>
            <person name="Montmayeur A."/>
            <person name="Mulrain L."/>
            <person name="Navidi A."/>
            <person name="Naylor J."/>
            <person name="Negash T."/>
            <person name="Nguyen T."/>
            <person name="Nguyen N."/>
            <person name="Nicol R."/>
            <person name="Norbu C."/>
            <person name="Norbu N."/>
            <person name="Novod N."/>
            <person name="O'Neill B."/>
            <person name="Osman S."/>
            <person name="Markiewicz E."/>
            <person name="Oyono O.L."/>
            <person name="Patti C."/>
            <person name="Phunkhang P."/>
            <person name="Pierre F."/>
            <person name="Priest M."/>
            <person name="Raghuraman S."/>
            <person name="Rege F."/>
            <person name="Reyes R."/>
            <person name="Rise C."/>
            <person name="Rogov P."/>
            <person name="Ross K."/>
            <person name="Ryan E."/>
            <person name="Settipalli S."/>
            <person name="Shea T."/>
            <person name="Sherpa N."/>
            <person name="Shi L."/>
            <person name="Shih D."/>
            <person name="Sparrow T."/>
            <person name="Spaulding J."/>
            <person name="Stalker J."/>
            <person name="Stange-Thomann N."/>
            <person name="Stavropoulos S."/>
            <person name="Stone C."/>
            <person name="Strader C."/>
            <person name="Tesfaye S."/>
            <person name="Thomson T."/>
            <person name="Thoulutsang Y."/>
            <person name="Thoulutsang D."/>
            <person name="Topham K."/>
            <person name="Topping I."/>
            <person name="Tsamla T."/>
            <person name="Vassiliev H."/>
            <person name="Vo A."/>
            <person name="Wangchuk T."/>
            <person name="Wangdi T."/>
            <person name="Weiand M."/>
            <person name="Wilkinson J."/>
            <person name="Wilson A."/>
            <person name="Yadav S."/>
            <person name="Young G."/>
            <person name="Yu Q."/>
            <person name="Zembek L."/>
            <person name="Zhong D."/>
            <person name="Zimmer A."/>
            <person name="Zwirko Z."/>
            <person name="Jaffe D.B."/>
            <person name="Alvarez P."/>
            <person name="Brockman W."/>
            <person name="Butler J."/>
            <person name="Chin C."/>
            <person name="Gnerre S."/>
            <person name="MacCallum I."/>
            <person name="Graves J.A."/>
            <person name="Ponting C.P."/>
            <person name="Breen M."/>
            <person name="Samollow P.B."/>
            <person name="Lander E.S."/>
            <person name="Lindblad-Toh K."/>
        </authorList>
    </citation>
    <scope>NUCLEOTIDE SEQUENCE [LARGE SCALE GENOMIC DNA]</scope>
</reference>
<dbReference type="CDD" id="cd07765">
    <property type="entry name" value="KRAB_A-box"/>
    <property type="match status" value="1"/>
</dbReference>
<keyword evidence="4" id="KW-0479">Metal-binding</keyword>
<dbReference type="GO" id="GO:0008270">
    <property type="term" value="F:zinc ion binding"/>
    <property type="evidence" value="ECO:0007669"/>
    <property type="project" value="UniProtKB-KW"/>
</dbReference>
<keyword evidence="3" id="KW-1017">Isopeptide bond</keyword>
<accession>A0A5F8HBY3</accession>
<dbReference type="SMART" id="SM00355">
    <property type="entry name" value="ZnF_C2H2"/>
    <property type="match status" value="8"/>
</dbReference>
<dbReference type="InParanoid" id="A0A5F8HBY3"/>
<evidence type="ECO:0000256" key="9">
    <source>
        <dbReference type="ARBA" id="ARBA00023015"/>
    </source>
</evidence>
<keyword evidence="12" id="KW-0539">Nucleus</keyword>
<evidence type="ECO:0000259" key="15">
    <source>
        <dbReference type="PROSITE" id="PS50805"/>
    </source>
</evidence>
<keyword evidence="5" id="KW-0677">Repeat</keyword>
<dbReference type="Proteomes" id="UP000002280">
    <property type="component" value="Chromosome 3"/>
</dbReference>
<dbReference type="Pfam" id="PF00096">
    <property type="entry name" value="zf-C2H2"/>
    <property type="match status" value="7"/>
</dbReference>
<dbReference type="FunFam" id="3.30.160.60:FF:000238">
    <property type="entry name" value="Zinc finger protein 485"/>
    <property type="match status" value="1"/>
</dbReference>
<reference evidence="16" key="3">
    <citation type="submission" date="2025-09" db="UniProtKB">
        <authorList>
            <consortium name="Ensembl"/>
        </authorList>
    </citation>
    <scope>IDENTIFICATION</scope>
</reference>
<evidence type="ECO:0000256" key="12">
    <source>
        <dbReference type="ARBA" id="ARBA00023242"/>
    </source>
</evidence>
<evidence type="ECO:0000256" key="10">
    <source>
        <dbReference type="ARBA" id="ARBA00023125"/>
    </source>
</evidence>
<dbReference type="GeneTree" id="ENSGT00950000182890"/>
<dbReference type="PANTHER" id="PTHR24381">
    <property type="entry name" value="ZINC FINGER PROTEIN"/>
    <property type="match status" value="1"/>
</dbReference>
<dbReference type="GO" id="GO:0000977">
    <property type="term" value="F:RNA polymerase II transcription regulatory region sequence-specific DNA binding"/>
    <property type="evidence" value="ECO:0000318"/>
    <property type="project" value="GO_Central"/>
</dbReference>
<evidence type="ECO:0000256" key="1">
    <source>
        <dbReference type="ARBA" id="ARBA00004123"/>
    </source>
</evidence>
<reference evidence="16" key="2">
    <citation type="submission" date="2025-08" db="UniProtKB">
        <authorList>
            <consortium name="Ensembl"/>
        </authorList>
    </citation>
    <scope>IDENTIFICATION</scope>
</reference>
<evidence type="ECO:0000256" key="13">
    <source>
        <dbReference type="PROSITE-ProRule" id="PRU00042"/>
    </source>
</evidence>
<keyword evidence="11" id="KW-0804">Transcription</keyword>
<dbReference type="FunFam" id="3.30.160.60:FF:000638">
    <property type="entry name" value="Zinc finger protein 184"/>
    <property type="match status" value="1"/>
</dbReference>
<feature type="domain" description="C2H2-type" evidence="14">
    <location>
        <begin position="604"/>
        <end position="631"/>
    </location>
</feature>
<dbReference type="GO" id="GO:0000981">
    <property type="term" value="F:DNA-binding transcription factor activity, RNA polymerase II-specific"/>
    <property type="evidence" value="ECO:0000318"/>
    <property type="project" value="GO_Central"/>
</dbReference>
<organism evidence="16 17">
    <name type="scientific">Monodelphis domestica</name>
    <name type="common">Gray short-tailed opossum</name>
    <dbReference type="NCBI Taxonomy" id="13616"/>
    <lineage>
        <taxon>Eukaryota</taxon>
        <taxon>Metazoa</taxon>
        <taxon>Chordata</taxon>
        <taxon>Craniata</taxon>
        <taxon>Vertebrata</taxon>
        <taxon>Euteleostomi</taxon>
        <taxon>Mammalia</taxon>
        <taxon>Metatheria</taxon>
        <taxon>Didelphimorphia</taxon>
        <taxon>Didelphidae</taxon>
        <taxon>Monodelphis</taxon>
    </lineage>
</organism>
<dbReference type="Gene3D" id="3.30.160.60">
    <property type="entry name" value="Classic Zinc Finger"/>
    <property type="match status" value="9"/>
</dbReference>
<feature type="domain" description="C2H2-type" evidence="14">
    <location>
        <begin position="520"/>
        <end position="547"/>
    </location>
</feature>
<proteinExistence type="inferred from homology"/>
<evidence type="ECO:0000256" key="3">
    <source>
        <dbReference type="ARBA" id="ARBA00022499"/>
    </source>
</evidence>
<keyword evidence="9" id="KW-0805">Transcription regulation</keyword>
<dbReference type="FunFam" id="3.30.160.60:FF:001745">
    <property type="entry name" value="Zinc finger protein 658"/>
    <property type="match status" value="1"/>
</dbReference>
<dbReference type="PROSITE" id="PS50805">
    <property type="entry name" value="KRAB"/>
    <property type="match status" value="1"/>
</dbReference>
<name>A0A5F8HBY3_MONDO</name>
<dbReference type="GO" id="GO:0006357">
    <property type="term" value="P:regulation of transcription by RNA polymerase II"/>
    <property type="evidence" value="ECO:0000318"/>
    <property type="project" value="GO_Central"/>
</dbReference>
<protein>
    <submittedName>
        <fullName evidence="16">Uncharacterized protein</fullName>
    </submittedName>
</protein>
<evidence type="ECO:0000259" key="14">
    <source>
        <dbReference type="PROSITE" id="PS50157"/>
    </source>
</evidence>
<dbReference type="SUPFAM" id="SSF109640">
    <property type="entry name" value="KRAB domain (Kruppel-associated box)"/>
    <property type="match status" value="1"/>
</dbReference>